<accession>A0A0F9DI79</accession>
<dbReference type="EMBL" id="LAZR01031512">
    <property type="protein sequence ID" value="KKL53536.1"/>
    <property type="molecule type" value="Genomic_DNA"/>
</dbReference>
<proteinExistence type="predicted"/>
<dbReference type="AlphaFoldDB" id="A0A0F9DI79"/>
<gene>
    <name evidence="1" type="ORF">LCGC14_2274410</name>
</gene>
<evidence type="ECO:0000313" key="1">
    <source>
        <dbReference type="EMBL" id="KKL53536.1"/>
    </source>
</evidence>
<feature type="non-terminal residue" evidence="1">
    <location>
        <position position="1"/>
    </location>
</feature>
<evidence type="ECO:0008006" key="2">
    <source>
        <dbReference type="Google" id="ProtNLM"/>
    </source>
</evidence>
<comment type="caution">
    <text evidence="1">The sequence shown here is derived from an EMBL/GenBank/DDBJ whole genome shotgun (WGS) entry which is preliminary data.</text>
</comment>
<organism evidence="1">
    <name type="scientific">marine sediment metagenome</name>
    <dbReference type="NCBI Taxonomy" id="412755"/>
    <lineage>
        <taxon>unclassified sequences</taxon>
        <taxon>metagenomes</taxon>
        <taxon>ecological metagenomes</taxon>
    </lineage>
</organism>
<protein>
    <recommendedName>
        <fullName evidence="2">PD-(D/E)XK endonuclease-like domain-containing protein</fullName>
    </recommendedName>
</protein>
<reference evidence="1" key="1">
    <citation type="journal article" date="2015" name="Nature">
        <title>Complex archaea that bridge the gap between prokaryotes and eukaryotes.</title>
        <authorList>
            <person name="Spang A."/>
            <person name="Saw J.H."/>
            <person name="Jorgensen S.L."/>
            <person name="Zaremba-Niedzwiedzka K."/>
            <person name="Martijn J."/>
            <person name="Lind A.E."/>
            <person name="van Eijk R."/>
            <person name="Schleper C."/>
            <person name="Guy L."/>
            <person name="Ettema T.J."/>
        </authorList>
    </citation>
    <scope>NUCLEOTIDE SEQUENCE</scope>
</reference>
<name>A0A0F9DI79_9ZZZZ</name>
<sequence>VDAVAWIKVGSRWRAIVIDWKTSLGIYPEAACQVVAYGRAIEEMAGVKVHEHWVVRFGKPRDTMGRPTGEPPQFEAVMIHETASAFAAFLAARDLWDHYNGSWRWWGQRHTWKGKETL</sequence>